<evidence type="ECO:0000313" key="3">
    <source>
        <dbReference type="EMBL" id="RHW72247.1"/>
    </source>
</evidence>
<feature type="compositionally biased region" description="Gly residues" evidence="2">
    <location>
        <begin position="650"/>
        <end position="660"/>
    </location>
</feature>
<keyword evidence="1" id="KW-0175">Coiled coil</keyword>
<feature type="compositionally biased region" description="Acidic residues" evidence="2">
    <location>
        <begin position="564"/>
        <end position="579"/>
    </location>
</feature>
<feature type="compositionally biased region" description="Acidic residues" evidence="2">
    <location>
        <begin position="592"/>
        <end position="638"/>
    </location>
</feature>
<dbReference type="Proteomes" id="UP000266743">
    <property type="component" value="Chromosome 6"/>
</dbReference>
<evidence type="ECO:0000256" key="2">
    <source>
        <dbReference type="SAM" id="MobiDB-lite"/>
    </source>
</evidence>
<feature type="compositionally biased region" description="Polar residues" evidence="2">
    <location>
        <begin position="115"/>
        <end position="131"/>
    </location>
</feature>
<sequence>MSDHVVFGKPVILTEEKLKDVIQSKMKQRALKEALDKQVAQVKKRKEEAGIGKKLANGVRNTVKEQTYNMNFEDNQIKIVPQGDPDDFIVKSTGGAQQGPSNGIRNGVTALRPVYQSNSLPPNFSMSTSEGNPLAPQNEYNTKSLPVGLTSRPPKSNGAPNLLGTPNVRERIGLGASPHCSPLVADSPKAFDSNCLPRNFNMDEVKAQLQAQQPKQPSPQRQLKQAPPLHMGMVKPPVSGGRKNFAQSPKRPGGHLPPLEIVEGFPGRRPVESTQSSGRAIESNAQELLGTPLLNGVPGRSGKARNVVGPRGRSNEARGRAGPAPVGPRSTQARMTENQLGRLQKELETREIQMAKMREKERNWEEQVKQLKNELKNAKRKERDLNRLVKEVPRRAETAPDPPVVSPPMPGALVKGTNKGSTILSTLAQDRKQAPPKSKILPPKTFRPISAPLEAGVGSYVPEEITDNTTMQDSFKCASFLTRKTAFGLPEKNANKPVPIEYEHLLQFVEEKIITQRQADALWRLFTNGESPLALLRRQSMGPRAFGDASDLHGPAGRTHKDAEDTEEDNNEEASEGQSEEGQLQERKYSQEEEGEEEEEEEEEGGEEVGVEGEGEGEEEDEDGDEKVEETDEEECDSYDSAGSLEEGASNGGLSAGGTKGRGDGRVKGQFDVKLGNVRKDYDENSSDEHDMFETYAKLNLEECLSEGEVNDE</sequence>
<evidence type="ECO:0000256" key="1">
    <source>
        <dbReference type="SAM" id="Coils"/>
    </source>
</evidence>
<feature type="region of interest" description="Disordered" evidence="2">
    <location>
        <begin position="544"/>
        <end position="669"/>
    </location>
</feature>
<feature type="compositionally biased region" description="Low complexity" evidence="2">
    <location>
        <begin position="208"/>
        <end position="225"/>
    </location>
</feature>
<dbReference type="EMBL" id="QSBY01000006">
    <property type="protein sequence ID" value="RHW72247.1"/>
    <property type="molecule type" value="Genomic_DNA"/>
</dbReference>
<feature type="coiled-coil region" evidence="1">
    <location>
        <begin position="333"/>
        <end position="391"/>
    </location>
</feature>
<proteinExistence type="predicted"/>
<evidence type="ECO:0000313" key="4">
    <source>
        <dbReference type="Proteomes" id="UP000266743"/>
    </source>
</evidence>
<protein>
    <submittedName>
        <fullName evidence="3">Uncharacterized protein</fullName>
    </submittedName>
</protein>
<accession>A0A3L6LAI3</accession>
<gene>
    <name evidence="3" type="ORF">DPX39_060044200</name>
</gene>
<comment type="caution">
    <text evidence="3">The sequence shown here is derived from an EMBL/GenBank/DDBJ whole genome shotgun (WGS) entry which is preliminary data.</text>
</comment>
<reference evidence="3 4" key="1">
    <citation type="submission" date="2018-09" db="EMBL/GenBank/DDBJ databases">
        <title>whole genome sequence of T. equiperdum IVM-t1 strain.</title>
        <authorList>
            <person name="Suganuma K."/>
        </authorList>
    </citation>
    <scope>NUCLEOTIDE SEQUENCE [LARGE SCALE GENOMIC DNA]</scope>
    <source>
        <strain evidence="3 4">IVM-t1</strain>
    </source>
</reference>
<feature type="compositionally biased region" description="Polar residues" evidence="2">
    <location>
        <begin position="272"/>
        <end position="286"/>
    </location>
</feature>
<feature type="region of interest" description="Disordered" evidence="2">
    <location>
        <begin position="208"/>
        <end position="332"/>
    </location>
</feature>
<organism evidence="3 4">
    <name type="scientific">Trypanosoma brucei equiperdum</name>
    <dbReference type="NCBI Taxonomy" id="630700"/>
    <lineage>
        <taxon>Eukaryota</taxon>
        <taxon>Discoba</taxon>
        <taxon>Euglenozoa</taxon>
        <taxon>Kinetoplastea</taxon>
        <taxon>Metakinetoplastina</taxon>
        <taxon>Trypanosomatida</taxon>
        <taxon>Trypanosomatidae</taxon>
        <taxon>Trypanosoma</taxon>
    </lineage>
</organism>
<name>A0A3L6LAI3_9TRYP</name>
<dbReference type="AlphaFoldDB" id="A0A3L6LAI3"/>
<feature type="region of interest" description="Disordered" evidence="2">
    <location>
        <begin position="115"/>
        <end position="169"/>
    </location>
</feature>